<dbReference type="InterPro" id="IPR011032">
    <property type="entry name" value="GroES-like_sf"/>
</dbReference>
<evidence type="ECO:0000313" key="7">
    <source>
        <dbReference type="EMBL" id="GAA4956685.1"/>
    </source>
</evidence>
<evidence type="ECO:0000256" key="5">
    <source>
        <dbReference type="ARBA" id="ARBA00023002"/>
    </source>
</evidence>
<evidence type="ECO:0000256" key="1">
    <source>
        <dbReference type="ARBA" id="ARBA00001947"/>
    </source>
</evidence>
<keyword evidence="4" id="KW-0862">Zinc</keyword>
<gene>
    <name evidence="7" type="ORF">GCM10025791_41280</name>
</gene>
<evidence type="ECO:0000256" key="2">
    <source>
        <dbReference type="ARBA" id="ARBA00008072"/>
    </source>
</evidence>
<evidence type="ECO:0000256" key="4">
    <source>
        <dbReference type="ARBA" id="ARBA00022833"/>
    </source>
</evidence>
<comment type="cofactor">
    <cofactor evidence="1">
        <name>Zn(2+)</name>
        <dbReference type="ChEBI" id="CHEBI:29105"/>
    </cofactor>
</comment>
<evidence type="ECO:0000313" key="8">
    <source>
        <dbReference type="Proteomes" id="UP001409585"/>
    </source>
</evidence>
<dbReference type="PANTHER" id="PTHR43350:SF19">
    <property type="entry name" value="D-GULOSIDE 3-DEHYDROGENASE"/>
    <property type="match status" value="1"/>
</dbReference>
<comment type="caution">
    <text evidence="7">The sequence shown here is derived from an EMBL/GenBank/DDBJ whole genome shotgun (WGS) entry which is preliminary data.</text>
</comment>
<dbReference type="Gene3D" id="3.90.180.10">
    <property type="entry name" value="Medium-chain alcohol dehydrogenases, catalytic domain"/>
    <property type="match status" value="1"/>
</dbReference>
<proteinExistence type="inferred from homology"/>
<dbReference type="RefSeq" id="WP_345426833.1">
    <property type="nucleotide sequence ID" value="NZ_AP031496.1"/>
</dbReference>
<organism evidence="7 8">
    <name type="scientific">Halioxenophilus aromaticivorans</name>
    <dbReference type="NCBI Taxonomy" id="1306992"/>
    <lineage>
        <taxon>Bacteria</taxon>
        <taxon>Pseudomonadati</taxon>
        <taxon>Pseudomonadota</taxon>
        <taxon>Gammaproteobacteria</taxon>
        <taxon>Alteromonadales</taxon>
        <taxon>Alteromonadaceae</taxon>
        <taxon>Halioxenophilus</taxon>
    </lineage>
</organism>
<dbReference type="GO" id="GO:0046872">
    <property type="term" value="F:metal ion binding"/>
    <property type="evidence" value="ECO:0007669"/>
    <property type="project" value="UniProtKB-KW"/>
</dbReference>
<comment type="similarity">
    <text evidence="2">Belongs to the zinc-containing alcohol dehydrogenase family.</text>
</comment>
<dbReference type="SUPFAM" id="SSF50129">
    <property type="entry name" value="GroES-like"/>
    <property type="match status" value="1"/>
</dbReference>
<accession>A0AAV3U858</accession>
<dbReference type="EMBL" id="BAABLX010000073">
    <property type="protein sequence ID" value="GAA4956685.1"/>
    <property type="molecule type" value="Genomic_DNA"/>
</dbReference>
<dbReference type="AlphaFoldDB" id="A0AAV3U858"/>
<dbReference type="Proteomes" id="UP001409585">
    <property type="component" value="Unassembled WGS sequence"/>
</dbReference>
<dbReference type="PANTHER" id="PTHR43350">
    <property type="entry name" value="NAD-DEPENDENT ALCOHOL DEHYDROGENASE"/>
    <property type="match status" value="1"/>
</dbReference>
<evidence type="ECO:0000256" key="3">
    <source>
        <dbReference type="ARBA" id="ARBA00022723"/>
    </source>
</evidence>
<sequence length="136" mass="14414">MVESVFAQITVDHQVQLVQQEIGPPAPGEVQVKALYSTISAGTESELIAGHILPLPQPLGYSLCGEITQIGEAVRGFCVGDKVVATTTHAKVQNLDHRMLAKVPSGCPADAAAFFNLAHTHCTEYGVLTLHWASPA</sequence>
<dbReference type="GO" id="GO:0016491">
    <property type="term" value="F:oxidoreductase activity"/>
    <property type="evidence" value="ECO:0007669"/>
    <property type="project" value="UniProtKB-KW"/>
</dbReference>
<dbReference type="Pfam" id="PF08240">
    <property type="entry name" value="ADH_N"/>
    <property type="match status" value="1"/>
</dbReference>
<keyword evidence="3" id="KW-0479">Metal-binding</keyword>
<name>A0AAV3U858_9ALTE</name>
<dbReference type="InterPro" id="IPR013154">
    <property type="entry name" value="ADH-like_N"/>
</dbReference>
<reference evidence="8" key="1">
    <citation type="journal article" date="2019" name="Int. J. Syst. Evol. Microbiol.">
        <title>The Global Catalogue of Microorganisms (GCM) 10K type strain sequencing project: providing services to taxonomists for standard genome sequencing and annotation.</title>
        <authorList>
            <consortium name="The Broad Institute Genomics Platform"/>
            <consortium name="The Broad Institute Genome Sequencing Center for Infectious Disease"/>
            <person name="Wu L."/>
            <person name="Ma J."/>
        </authorList>
    </citation>
    <scope>NUCLEOTIDE SEQUENCE [LARGE SCALE GENOMIC DNA]</scope>
    <source>
        <strain evidence="8">JCM 19134</strain>
    </source>
</reference>
<protein>
    <recommendedName>
        <fullName evidence="6">Alcohol dehydrogenase-like N-terminal domain-containing protein</fullName>
    </recommendedName>
</protein>
<keyword evidence="8" id="KW-1185">Reference proteome</keyword>
<feature type="domain" description="Alcohol dehydrogenase-like N-terminal" evidence="6">
    <location>
        <begin position="27"/>
        <end position="88"/>
    </location>
</feature>
<evidence type="ECO:0000259" key="6">
    <source>
        <dbReference type="Pfam" id="PF08240"/>
    </source>
</evidence>
<keyword evidence="5" id="KW-0560">Oxidoreductase</keyword>